<accession>A0ABM9ZVV2</accession>
<dbReference type="EC" id="2.4.-.-" evidence="2"/>
<evidence type="ECO:0000313" key="3">
    <source>
        <dbReference type="Proteomes" id="UP000006462"/>
    </source>
</evidence>
<protein>
    <submittedName>
        <fullName evidence="2">Glycosyltransferase, group 2 family protein</fullName>
        <ecNumber evidence="2">2.4.-.-</ecNumber>
    </submittedName>
</protein>
<dbReference type="EMBL" id="ADFP01000051">
    <property type="protein sequence ID" value="EFB91066.1"/>
    <property type="molecule type" value="Genomic_DNA"/>
</dbReference>
<evidence type="ECO:0000259" key="1">
    <source>
        <dbReference type="Pfam" id="PF00535"/>
    </source>
</evidence>
<dbReference type="InterPro" id="IPR029044">
    <property type="entry name" value="Nucleotide-diphossugar_trans"/>
</dbReference>
<dbReference type="PANTHER" id="PTHR22916">
    <property type="entry name" value="GLYCOSYLTRANSFERASE"/>
    <property type="match status" value="1"/>
</dbReference>
<gene>
    <name evidence="2" type="ORF">HMPREF7215_0658</name>
</gene>
<name>A0ABM9ZVV2_9BACT</name>
<keyword evidence="2" id="KW-0808">Transferase</keyword>
<dbReference type="Gene3D" id="3.90.550.10">
    <property type="entry name" value="Spore Coat Polysaccharide Biosynthesis Protein SpsA, Chain A"/>
    <property type="match status" value="1"/>
</dbReference>
<dbReference type="Pfam" id="PF00535">
    <property type="entry name" value="Glycos_transf_2"/>
    <property type="match status" value="1"/>
</dbReference>
<dbReference type="RefSeq" id="WP_009164510.1">
    <property type="nucleotide sequence ID" value="NZ_ADFP01000051.1"/>
</dbReference>
<dbReference type="Proteomes" id="UP000006462">
    <property type="component" value="Unassembled WGS sequence"/>
</dbReference>
<keyword evidence="2" id="KW-0328">Glycosyltransferase</keyword>
<evidence type="ECO:0000313" key="2">
    <source>
        <dbReference type="EMBL" id="EFB91066.1"/>
    </source>
</evidence>
<sequence length="318" mass="36617">MSNPTISLIVLSYNNSQYIRGMIDSIIDQDYREIELVISDDGSKDFSARGIETYIARRSPARSAKTRVNHNTTNLGIVKNVEIALKLCSGKYVMTLAADDELYSSDTISRLVSEFEKFDDDVGVLASQSVMCEEDLRVTDRLFTEKRFAEVINSDDLPLLFSELSLQCFIAAPAVVFRRSALVKIGTLADKYTMIEDWPAYLRLARAGVRFKYRDILSVKHREGGISHGNSNNTFSAYKKYRRDFITLYENEIIPYLNLLPQEKAAEAMRNYHAHKLHYKYVRYENILYVLGIRKVILPPLRWILHFVARFSTRTKQP</sequence>
<dbReference type="GO" id="GO:0016757">
    <property type="term" value="F:glycosyltransferase activity"/>
    <property type="evidence" value="ECO:0007669"/>
    <property type="project" value="UniProtKB-KW"/>
</dbReference>
<proteinExistence type="predicted"/>
<feature type="domain" description="Glycosyltransferase 2-like" evidence="1">
    <location>
        <begin position="7"/>
        <end position="150"/>
    </location>
</feature>
<dbReference type="SUPFAM" id="SSF53448">
    <property type="entry name" value="Nucleotide-diphospho-sugar transferases"/>
    <property type="match status" value="1"/>
</dbReference>
<reference evidence="2 3" key="1">
    <citation type="submission" date="2009-12" db="EMBL/GenBank/DDBJ databases">
        <authorList>
            <person name="Shrivastava S."/>
            <person name="Madupu R."/>
            <person name="Durkin A.S."/>
            <person name="Torralba M."/>
            <person name="Methe B."/>
            <person name="Sutton G.G."/>
            <person name="Strausberg R.L."/>
            <person name="Nelson K.E."/>
        </authorList>
    </citation>
    <scope>NUCLEOTIDE SEQUENCE [LARGE SCALE GENOMIC DNA]</scope>
    <source>
        <strain evidence="2 3">W5455</strain>
    </source>
</reference>
<organism evidence="2 3">
    <name type="scientific">Pyramidobacter piscolens W5455</name>
    <dbReference type="NCBI Taxonomy" id="352165"/>
    <lineage>
        <taxon>Bacteria</taxon>
        <taxon>Thermotogati</taxon>
        <taxon>Synergistota</taxon>
        <taxon>Synergistia</taxon>
        <taxon>Synergistales</taxon>
        <taxon>Dethiosulfovibrionaceae</taxon>
        <taxon>Pyramidobacter</taxon>
    </lineage>
</organism>
<comment type="caution">
    <text evidence="2">The sequence shown here is derived from an EMBL/GenBank/DDBJ whole genome shotgun (WGS) entry which is preliminary data.</text>
</comment>
<keyword evidence="3" id="KW-1185">Reference proteome</keyword>
<dbReference type="InterPro" id="IPR001173">
    <property type="entry name" value="Glyco_trans_2-like"/>
</dbReference>